<protein>
    <submittedName>
        <fullName evidence="2">Helix-turn-helix domain-containing protein</fullName>
    </submittedName>
</protein>
<dbReference type="PROSITE" id="PS50943">
    <property type="entry name" value="HTH_CROC1"/>
    <property type="match status" value="1"/>
</dbReference>
<feature type="domain" description="HTH cro/C1-type" evidence="1">
    <location>
        <begin position="21"/>
        <end position="75"/>
    </location>
</feature>
<dbReference type="AlphaFoldDB" id="A0A1G8F413"/>
<dbReference type="SUPFAM" id="SSF47413">
    <property type="entry name" value="lambda repressor-like DNA-binding domains"/>
    <property type="match status" value="1"/>
</dbReference>
<name>A0A1G8F413_9ACTN</name>
<dbReference type="Proteomes" id="UP000198923">
    <property type="component" value="Unassembled WGS sequence"/>
</dbReference>
<dbReference type="InterPro" id="IPR010982">
    <property type="entry name" value="Lambda_DNA-bd_dom_sf"/>
</dbReference>
<dbReference type="STRING" id="504805.SAMN05421505_12241"/>
<dbReference type="SMART" id="SM00530">
    <property type="entry name" value="HTH_XRE"/>
    <property type="match status" value="1"/>
</dbReference>
<dbReference type="InterPro" id="IPR001387">
    <property type="entry name" value="Cro/C1-type_HTH"/>
</dbReference>
<dbReference type="CDD" id="cd00093">
    <property type="entry name" value="HTH_XRE"/>
    <property type="match status" value="1"/>
</dbReference>
<organism evidence="2 3">
    <name type="scientific">Sinosporangium album</name>
    <dbReference type="NCBI Taxonomy" id="504805"/>
    <lineage>
        <taxon>Bacteria</taxon>
        <taxon>Bacillati</taxon>
        <taxon>Actinomycetota</taxon>
        <taxon>Actinomycetes</taxon>
        <taxon>Streptosporangiales</taxon>
        <taxon>Streptosporangiaceae</taxon>
        <taxon>Sinosporangium</taxon>
    </lineage>
</organism>
<evidence type="ECO:0000313" key="2">
    <source>
        <dbReference type="EMBL" id="SDH76817.1"/>
    </source>
</evidence>
<evidence type="ECO:0000259" key="1">
    <source>
        <dbReference type="PROSITE" id="PS50943"/>
    </source>
</evidence>
<gene>
    <name evidence="2" type="ORF">SAMN05421505_12241</name>
</gene>
<dbReference type="EMBL" id="FNCN01000022">
    <property type="protein sequence ID" value="SDH76817.1"/>
    <property type="molecule type" value="Genomic_DNA"/>
</dbReference>
<reference evidence="2 3" key="1">
    <citation type="submission" date="2016-10" db="EMBL/GenBank/DDBJ databases">
        <authorList>
            <person name="de Groot N.N."/>
        </authorList>
    </citation>
    <scope>NUCLEOTIDE SEQUENCE [LARGE SCALE GENOMIC DNA]</scope>
    <source>
        <strain evidence="2 3">CPCC 201354</strain>
    </source>
</reference>
<dbReference type="Gene3D" id="1.10.260.40">
    <property type="entry name" value="lambda repressor-like DNA-binding domains"/>
    <property type="match status" value="1"/>
</dbReference>
<sequence length="276" mass="29985">MPAPRTLDPNASRAAAFGAELRRRRTEAQLTQDELGLRAGYSGSQVGAVEVGKRSPTPEFIGGCEKALGPGIREFWASLSGHRDKAPRWFTPWMTEEEQASAIITWEPLVVPGLLQTESYARALLKAERRYGEEEIQALVEARLARQQILTRTKPPRYLVLLDEGSLSRPIGGAEVMAEQLRRLLEATRAPHVTIQIVPLGANPGLSGAIVVAHAANAQRHTVYLETAAEPVVTSAPETVATVTVKLDAIRAGAYPLNASIEFIGKVLERWTSGPN</sequence>
<keyword evidence="3" id="KW-1185">Reference proteome</keyword>
<proteinExistence type="predicted"/>
<evidence type="ECO:0000313" key="3">
    <source>
        <dbReference type="Proteomes" id="UP000198923"/>
    </source>
</evidence>
<dbReference type="Pfam" id="PF13560">
    <property type="entry name" value="HTH_31"/>
    <property type="match status" value="1"/>
</dbReference>
<dbReference type="InterPro" id="IPR043917">
    <property type="entry name" value="DUF5753"/>
</dbReference>
<accession>A0A1G8F413</accession>
<dbReference type="GO" id="GO:0003677">
    <property type="term" value="F:DNA binding"/>
    <property type="evidence" value="ECO:0007669"/>
    <property type="project" value="InterPro"/>
</dbReference>
<dbReference type="RefSeq" id="WP_176955583.1">
    <property type="nucleotide sequence ID" value="NZ_FNCN01000022.1"/>
</dbReference>
<dbReference type="Pfam" id="PF19054">
    <property type="entry name" value="DUF5753"/>
    <property type="match status" value="1"/>
</dbReference>